<dbReference type="NCBIfam" id="TIGR00054">
    <property type="entry name" value="RIP metalloprotease RseP"/>
    <property type="match status" value="1"/>
</dbReference>
<evidence type="ECO:0000256" key="3">
    <source>
        <dbReference type="ARBA" id="ARBA00007931"/>
    </source>
</evidence>
<keyword evidence="9 11" id="KW-0482">Metalloprotease</keyword>
<evidence type="ECO:0000256" key="6">
    <source>
        <dbReference type="ARBA" id="ARBA00022801"/>
    </source>
</evidence>
<dbReference type="PANTHER" id="PTHR42837">
    <property type="entry name" value="REGULATOR OF SIGMA-E PROTEASE RSEP"/>
    <property type="match status" value="1"/>
</dbReference>
<evidence type="ECO:0000256" key="9">
    <source>
        <dbReference type="ARBA" id="ARBA00023049"/>
    </source>
</evidence>
<dbReference type="GO" id="GO:0008237">
    <property type="term" value="F:metallopeptidase activity"/>
    <property type="evidence" value="ECO:0007669"/>
    <property type="project" value="UniProtKB-KW"/>
</dbReference>
<evidence type="ECO:0000256" key="4">
    <source>
        <dbReference type="ARBA" id="ARBA00022670"/>
    </source>
</evidence>
<keyword evidence="8 11" id="KW-1133">Transmembrane helix</keyword>
<dbReference type="Pfam" id="PF02163">
    <property type="entry name" value="Peptidase_M50"/>
    <property type="match status" value="1"/>
</dbReference>
<name>A0ABW8UH55_9LACT</name>
<evidence type="ECO:0000256" key="8">
    <source>
        <dbReference type="ARBA" id="ARBA00022989"/>
    </source>
</evidence>
<dbReference type="CDD" id="cd23081">
    <property type="entry name" value="cpPDZ_EcRseP-like"/>
    <property type="match status" value="1"/>
</dbReference>
<dbReference type="PANTHER" id="PTHR42837:SF2">
    <property type="entry name" value="MEMBRANE METALLOPROTEASE ARASP2, CHLOROPLASTIC-RELATED"/>
    <property type="match status" value="1"/>
</dbReference>
<dbReference type="SUPFAM" id="SSF50156">
    <property type="entry name" value="PDZ domain-like"/>
    <property type="match status" value="1"/>
</dbReference>
<dbReference type="EMBL" id="JBGQQK010000005">
    <property type="protein sequence ID" value="MFL2102137.1"/>
    <property type="molecule type" value="Genomic_DNA"/>
</dbReference>
<evidence type="ECO:0000256" key="2">
    <source>
        <dbReference type="ARBA" id="ARBA00004141"/>
    </source>
</evidence>
<dbReference type="InterPro" id="IPR001478">
    <property type="entry name" value="PDZ"/>
</dbReference>
<dbReference type="SMART" id="SM00228">
    <property type="entry name" value="PDZ"/>
    <property type="match status" value="1"/>
</dbReference>
<proteinExistence type="inferred from homology"/>
<dbReference type="Gene3D" id="2.30.42.10">
    <property type="match status" value="1"/>
</dbReference>
<dbReference type="InterPro" id="IPR008915">
    <property type="entry name" value="Peptidase_M50"/>
</dbReference>
<evidence type="ECO:0000313" key="13">
    <source>
        <dbReference type="EMBL" id="MFL2102137.1"/>
    </source>
</evidence>
<comment type="cofactor">
    <cofactor evidence="1 11">
        <name>Zn(2+)</name>
        <dbReference type="ChEBI" id="CHEBI:29105"/>
    </cofactor>
</comment>
<comment type="subcellular location">
    <subcellularLocation>
        <location evidence="2">Membrane</location>
        <topology evidence="2">Multi-pass membrane protein</topology>
    </subcellularLocation>
</comment>
<accession>A0ABW8UH55</accession>
<keyword evidence="7 11" id="KW-0862">Zinc</keyword>
<dbReference type="InterPro" id="IPR004387">
    <property type="entry name" value="Pept_M50_Zn"/>
</dbReference>
<feature type="transmembrane region" description="Helical" evidence="11">
    <location>
        <begin position="346"/>
        <end position="367"/>
    </location>
</feature>
<keyword evidence="11" id="KW-0479">Metal-binding</keyword>
<evidence type="ECO:0000313" key="14">
    <source>
        <dbReference type="Proteomes" id="UP001625374"/>
    </source>
</evidence>
<dbReference type="InterPro" id="IPR036034">
    <property type="entry name" value="PDZ_sf"/>
</dbReference>
<evidence type="ECO:0000256" key="7">
    <source>
        <dbReference type="ARBA" id="ARBA00022833"/>
    </source>
</evidence>
<keyword evidence="6 11" id="KW-0378">Hydrolase</keyword>
<protein>
    <recommendedName>
        <fullName evidence="11">Zinc metalloprotease</fullName>
        <ecNumber evidence="11">3.4.24.-</ecNumber>
    </recommendedName>
</protein>
<dbReference type="Proteomes" id="UP001625374">
    <property type="component" value="Unassembled WGS sequence"/>
</dbReference>
<gene>
    <name evidence="13" type="primary">rseP</name>
    <name evidence="13" type="ORF">ACEN37_02610</name>
</gene>
<feature type="transmembrane region" description="Helical" evidence="11">
    <location>
        <begin position="306"/>
        <end position="326"/>
    </location>
</feature>
<sequence length="424" mass="46653">MVKTILVFLLVFGIIVIVHEFGHFYFAKRAGILVREFSIGFGPKLFYHRKGETTYTVRLLPVGGYVRMAGYEEEADLRAGMPVSLFLNEENKVEKIDLQNKLQSVDSVPIEVTNFDLEEKLFIEGRIEGQIDAIQTYQVTRTALLVEKDGTTLQIAPKDRQFQSASLINRMLTNFAGPLNNFILAIIAFILLAFVQGGVPSEEALVGNVQEDTPAAAANIESGDKILSIDNTEIESFRQMITIVGEAPETQRTFTIEKADGTIIEETIMPESVDNGQGEQVGRIGVEVSFDRSFFSKIKFGFTESWSIVSQIFVILGSFLTGGFSIDKLGGPVAIFATSQNVAQAGILGIINFIGFLSVNLGIMNLLPIPALDGGKLLLNIIEGIRKKPISEEKEGILTLIGVGFLLILMLAVTWNDIQTFFLN</sequence>
<feature type="domain" description="PDZ" evidence="12">
    <location>
        <begin position="189"/>
        <end position="260"/>
    </location>
</feature>
<keyword evidence="14" id="KW-1185">Reference proteome</keyword>
<dbReference type="RefSeq" id="WP_407142010.1">
    <property type="nucleotide sequence ID" value="NZ_JBGQQI010000004.1"/>
</dbReference>
<evidence type="ECO:0000256" key="5">
    <source>
        <dbReference type="ARBA" id="ARBA00022692"/>
    </source>
</evidence>
<keyword evidence="4" id="KW-0645">Protease</keyword>
<evidence type="ECO:0000259" key="12">
    <source>
        <dbReference type="SMART" id="SM00228"/>
    </source>
</evidence>
<feature type="transmembrane region" description="Helical" evidence="11">
    <location>
        <begin position="396"/>
        <end position="415"/>
    </location>
</feature>
<evidence type="ECO:0000256" key="10">
    <source>
        <dbReference type="ARBA" id="ARBA00023136"/>
    </source>
</evidence>
<comment type="caution">
    <text evidence="13">The sequence shown here is derived from an EMBL/GenBank/DDBJ whole genome shotgun (WGS) entry which is preliminary data.</text>
</comment>
<feature type="transmembrane region" description="Helical" evidence="11">
    <location>
        <begin position="6"/>
        <end position="26"/>
    </location>
</feature>
<keyword evidence="10 11" id="KW-0472">Membrane</keyword>
<reference evidence="13 14" key="1">
    <citation type="submission" date="2024-08" db="EMBL/GenBank/DDBJ databases">
        <authorList>
            <person name="Arias E."/>
        </authorList>
    </citation>
    <scope>NUCLEOTIDE SEQUENCE [LARGE SCALE GENOMIC DNA]</scope>
    <source>
        <strain evidence="13 14">FAM 24106</strain>
    </source>
</reference>
<evidence type="ECO:0000256" key="11">
    <source>
        <dbReference type="RuleBase" id="RU362031"/>
    </source>
</evidence>
<keyword evidence="5 11" id="KW-0812">Transmembrane</keyword>
<evidence type="ECO:0000256" key="1">
    <source>
        <dbReference type="ARBA" id="ARBA00001947"/>
    </source>
</evidence>
<comment type="similarity">
    <text evidence="3 11">Belongs to the peptidase M50B family.</text>
</comment>
<dbReference type="EC" id="3.4.24.-" evidence="11"/>
<dbReference type="CDD" id="cd06163">
    <property type="entry name" value="S2P-M50_PDZ_RseP-like"/>
    <property type="match status" value="1"/>
</dbReference>
<organism evidence="13 14">
    <name type="scientific">Marinilactibacillus psychrotolerans</name>
    <dbReference type="NCBI Taxonomy" id="191770"/>
    <lineage>
        <taxon>Bacteria</taxon>
        <taxon>Bacillati</taxon>
        <taxon>Bacillota</taxon>
        <taxon>Bacilli</taxon>
        <taxon>Lactobacillales</taxon>
        <taxon>Carnobacteriaceae</taxon>
        <taxon>Marinilactibacillus</taxon>
    </lineage>
</organism>